<keyword evidence="2" id="KW-0315">Glutamine amidotransferase</keyword>
<dbReference type="EMBL" id="CP002382">
    <property type="protein sequence ID" value="AEP10773.1"/>
    <property type="molecule type" value="Genomic_DNA"/>
</dbReference>
<dbReference type="OrthoDB" id="9813383at2"/>
<dbReference type="RefSeq" id="WP_014103996.1">
    <property type="nucleotide sequence ID" value="NC_016026.1"/>
</dbReference>
<evidence type="ECO:0000313" key="3">
    <source>
        <dbReference type="Proteomes" id="UP000009286"/>
    </source>
</evidence>
<reference evidence="2 3" key="1">
    <citation type="journal article" date="2011" name="BMC Genomics">
        <title>Genomic insights into an obligate epibiotic bacterial predator: Micavibrio aeruginosavorus ARL-13.</title>
        <authorList>
            <person name="Wang Z."/>
            <person name="Kadouri D."/>
            <person name="Wu M."/>
        </authorList>
    </citation>
    <scope>NUCLEOTIDE SEQUENCE [LARGE SCALE GENOMIC DNA]</scope>
    <source>
        <strain evidence="2 3">ARL-13</strain>
    </source>
</reference>
<dbReference type="GO" id="GO:0005829">
    <property type="term" value="C:cytosol"/>
    <property type="evidence" value="ECO:0007669"/>
    <property type="project" value="TreeGrafter"/>
</dbReference>
<dbReference type="eggNOG" id="COG0518">
    <property type="taxonomic scope" value="Bacteria"/>
</dbReference>
<protein>
    <submittedName>
        <fullName evidence="2">Glutamine amidotransferase class-I family protein</fullName>
    </submittedName>
</protein>
<dbReference type="CDD" id="cd01741">
    <property type="entry name" value="GATase1_1"/>
    <property type="match status" value="1"/>
</dbReference>
<dbReference type="Gene3D" id="3.40.50.880">
    <property type="match status" value="1"/>
</dbReference>
<evidence type="ECO:0000313" key="2">
    <source>
        <dbReference type="EMBL" id="AEP10773.1"/>
    </source>
</evidence>
<keyword evidence="2" id="KW-0808">Transferase</keyword>
<dbReference type="PROSITE" id="PS51273">
    <property type="entry name" value="GATASE_TYPE_1"/>
    <property type="match status" value="1"/>
</dbReference>
<organism evidence="2 3">
    <name type="scientific">Micavibrio aeruginosavorus (strain ARL-13)</name>
    <dbReference type="NCBI Taxonomy" id="856793"/>
    <lineage>
        <taxon>Bacteria</taxon>
        <taxon>Pseudomonadati</taxon>
        <taxon>Bdellovibrionota</taxon>
        <taxon>Bdellovibrionia</taxon>
        <taxon>Bdellovibrionales</taxon>
        <taxon>Pseudobdellovibrionaceae</taxon>
        <taxon>Micavibrio</taxon>
    </lineage>
</organism>
<proteinExistence type="predicted"/>
<evidence type="ECO:0000259" key="1">
    <source>
        <dbReference type="Pfam" id="PF00117"/>
    </source>
</evidence>
<dbReference type="Pfam" id="PF00117">
    <property type="entry name" value="GATase"/>
    <property type="match status" value="1"/>
</dbReference>
<dbReference type="GO" id="GO:0016740">
    <property type="term" value="F:transferase activity"/>
    <property type="evidence" value="ECO:0007669"/>
    <property type="project" value="UniProtKB-KW"/>
</dbReference>
<dbReference type="InterPro" id="IPR017926">
    <property type="entry name" value="GATASE"/>
</dbReference>
<dbReference type="PANTHER" id="PTHR42695:SF5">
    <property type="entry name" value="GLUTAMINE AMIDOTRANSFERASE YLR126C-RELATED"/>
    <property type="match status" value="1"/>
</dbReference>
<dbReference type="HOGENOM" id="CLU_054974_3_1_5"/>
<dbReference type="STRING" id="856793.MICA_2472"/>
<dbReference type="Proteomes" id="UP000009286">
    <property type="component" value="Chromosome"/>
</dbReference>
<dbReference type="SUPFAM" id="SSF52317">
    <property type="entry name" value="Class I glutamine amidotransferase-like"/>
    <property type="match status" value="1"/>
</dbReference>
<accession>G2KNX8</accession>
<dbReference type="PANTHER" id="PTHR42695">
    <property type="entry name" value="GLUTAMINE AMIDOTRANSFERASE YLR126C-RELATED"/>
    <property type="match status" value="1"/>
</dbReference>
<dbReference type="InterPro" id="IPR029062">
    <property type="entry name" value="Class_I_gatase-like"/>
</dbReference>
<feature type="domain" description="Glutamine amidotransferase" evidence="1">
    <location>
        <begin position="21"/>
        <end position="187"/>
    </location>
</feature>
<name>G2KNX8_MICAA</name>
<keyword evidence="3" id="KW-1185">Reference proteome</keyword>
<dbReference type="AlphaFoldDB" id="G2KNX8"/>
<gene>
    <name evidence="2" type="ordered locus">MICA_2472</name>
</gene>
<sequence length="238" mass="26332">MSTIRNVTIFRHSMSDGAGTIADVLVDRGADIALIDTFDHDFSGLDPLKPDLLVVLGGACGIYQRDLYPFLNHEIDAVRTRIDAGRPVLGICLGAQMIAAACGEDVYKGPRGEELGWHDLVLTDAGKNSVARYFDNTSTRVMQRHGDTFNLPKRATRLASTVKYENQIYAIDNHVLAFQCHVEVTPRIMHSWSVGLAHRAASGDLDLNGLRADTDHWLPKMQAQTRLCLNEWLEQCGS</sequence>
<dbReference type="InterPro" id="IPR044992">
    <property type="entry name" value="ChyE-like"/>
</dbReference>
<dbReference type="KEGG" id="mai:MICA_2472"/>